<reference evidence="1" key="1">
    <citation type="submission" date="2007-04" db="EMBL/GenBank/DDBJ databases">
        <title>Complete sequence of plasmid pRSPA02 of Rhodobacter sphaeroides ATCC 17025.</title>
        <authorList>
            <consortium name="US DOE Joint Genome Institute"/>
            <person name="Copeland A."/>
            <person name="Lucas S."/>
            <person name="Lapidus A."/>
            <person name="Barry K."/>
            <person name="Detter J.C."/>
            <person name="Glavina del Rio T."/>
            <person name="Hammon N."/>
            <person name="Israni S."/>
            <person name="Dalin E."/>
            <person name="Tice H."/>
            <person name="Pitluck S."/>
            <person name="Chertkov O."/>
            <person name="Brettin T."/>
            <person name="Bruce D."/>
            <person name="Han C."/>
            <person name="Schmutz J."/>
            <person name="Larimer F."/>
            <person name="Land M."/>
            <person name="Hauser L."/>
            <person name="Kyrpides N."/>
            <person name="Kim E."/>
            <person name="Richardson P."/>
            <person name="Mackenzie C."/>
            <person name="Choudhary M."/>
            <person name="Donohue T.J."/>
            <person name="Kaplan S."/>
        </authorList>
    </citation>
    <scope>NUCLEOTIDE SEQUENCE [LARGE SCALE GENOMIC DNA]</scope>
    <source>
        <strain evidence="1">ATCC 17025</strain>
        <plasmid evidence="1">pRSPA02</plasmid>
    </source>
</reference>
<organism evidence="1">
    <name type="scientific">Cereibacter sphaeroides (strain ATCC 17025 / ATH 2.4.3)</name>
    <name type="common">Rhodobacter sphaeroides</name>
    <dbReference type="NCBI Taxonomy" id="349102"/>
    <lineage>
        <taxon>Bacteria</taxon>
        <taxon>Pseudomonadati</taxon>
        <taxon>Pseudomonadota</taxon>
        <taxon>Alphaproteobacteria</taxon>
        <taxon>Rhodobacterales</taxon>
        <taxon>Paracoccaceae</taxon>
        <taxon>Cereibacter</taxon>
    </lineage>
</organism>
<dbReference type="AlphaFoldDB" id="A4WZL2"/>
<evidence type="ECO:0000313" key="1">
    <source>
        <dbReference type="EMBL" id="ABP72826.1"/>
    </source>
</evidence>
<protein>
    <submittedName>
        <fullName evidence="1">Uncharacterized protein</fullName>
    </submittedName>
</protein>
<dbReference type="HOGENOM" id="CLU_2036234_0_0_5"/>
<sequence>MLRHDRIGLGAARDFVWREARGALTAFADHPEEGCIGRRILPHDPSHAHVTIDEREALAVVPAGPRRTGIFHGANLSVRRTALERPSRLLRPARAALSGTIMAELPRLMAAYNRCRGAYYA</sequence>
<keyword evidence="1" id="KW-0614">Plasmid</keyword>
<proteinExistence type="predicted"/>
<geneLocation type="plasmid" evidence="1">
    <name>pRSPA02</name>
</geneLocation>
<dbReference type="KEGG" id="rsq:Rsph17025_3972"/>
<gene>
    <name evidence="1" type="ordered locus">Rsph17025_3972</name>
</gene>
<dbReference type="EMBL" id="CP000663">
    <property type="protein sequence ID" value="ABP72826.1"/>
    <property type="molecule type" value="Genomic_DNA"/>
</dbReference>
<name>A4WZL2_CERS5</name>
<dbReference type="BioCyc" id="RSPH349102:G1G8M-4095-MONOMER"/>
<accession>A4WZL2</accession>